<dbReference type="Proteomes" id="UP000186817">
    <property type="component" value="Unassembled WGS sequence"/>
</dbReference>
<evidence type="ECO:0000313" key="1">
    <source>
        <dbReference type="EMBL" id="OLP80551.1"/>
    </source>
</evidence>
<evidence type="ECO:0000313" key="2">
    <source>
        <dbReference type="Proteomes" id="UP000186817"/>
    </source>
</evidence>
<dbReference type="OrthoDB" id="419874at2759"/>
<proteinExistence type="predicted"/>
<name>A0A1Q9CC97_SYMMI</name>
<dbReference type="AlphaFoldDB" id="A0A1Q9CC97"/>
<accession>A0A1Q9CC97</accession>
<reference evidence="1 2" key="1">
    <citation type="submission" date="2016-02" db="EMBL/GenBank/DDBJ databases">
        <title>Genome analysis of coral dinoflagellate symbionts highlights evolutionary adaptations to a symbiotic lifestyle.</title>
        <authorList>
            <person name="Aranda M."/>
            <person name="Li Y."/>
            <person name="Liew Y.J."/>
            <person name="Baumgarten S."/>
            <person name="Simakov O."/>
            <person name="Wilson M."/>
            <person name="Piel J."/>
            <person name="Ashoor H."/>
            <person name="Bougouffa S."/>
            <person name="Bajic V.B."/>
            <person name="Ryu T."/>
            <person name="Ravasi T."/>
            <person name="Bayer T."/>
            <person name="Micklem G."/>
            <person name="Kim H."/>
            <person name="Bhak J."/>
            <person name="Lajeunesse T.C."/>
            <person name="Voolstra C.R."/>
        </authorList>
    </citation>
    <scope>NUCLEOTIDE SEQUENCE [LARGE SCALE GENOMIC DNA]</scope>
    <source>
        <strain evidence="1 2">CCMP2467</strain>
    </source>
</reference>
<organism evidence="1 2">
    <name type="scientific">Symbiodinium microadriaticum</name>
    <name type="common">Dinoflagellate</name>
    <name type="synonym">Zooxanthella microadriatica</name>
    <dbReference type="NCBI Taxonomy" id="2951"/>
    <lineage>
        <taxon>Eukaryota</taxon>
        <taxon>Sar</taxon>
        <taxon>Alveolata</taxon>
        <taxon>Dinophyceae</taxon>
        <taxon>Suessiales</taxon>
        <taxon>Symbiodiniaceae</taxon>
        <taxon>Symbiodinium</taxon>
    </lineage>
</organism>
<dbReference type="EMBL" id="LSRX01001369">
    <property type="protein sequence ID" value="OLP80551.1"/>
    <property type="molecule type" value="Genomic_DNA"/>
</dbReference>
<protein>
    <submittedName>
        <fullName evidence="1">Uncharacterized protein</fullName>
    </submittedName>
</protein>
<sequence>MSKGCVLLIALAISAKLPEEAKFAPKVETSAANLRKAFNRGENSERRWRHRLLIRKYWLLRRQWLAAYTWTNTKAAGYAVLHDTAFTSFSFPVIQIYQEGQGCFKIDVMLCNANGDEAIASWTLCGHVSHDYNLDTVLLGGGQLEEAVQEVSYAGGAYCVAQQCKSTWAMGFLEELQAFNSLGLFGPVRNLQGQGSLSEHGRTLVDATAARMVLRGLSGRDPDLGPASVLFQGEDTAVKLASALRQLKVPHLALTRFDGHLISELTRESLERVPRSGHLELAQLYQQEGDAADALCTSLLCAALLGAVGPLGDVSDAWRQEFTSETAFPIPFFVNHSLHWLALPKAWRCALPWTKALLFVPRAGGAAPSCELVRTGIEDPFSRIPKYHFDVSQFYDENFHIAKPEARSMDVQHLLQMEIVFGSNSGFTSESTTLGPFINVGSNLSGMAGRVSATFQLGARCWPVWRDR</sequence>
<comment type="caution">
    <text evidence="1">The sequence shown here is derived from an EMBL/GenBank/DDBJ whole genome shotgun (WGS) entry which is preliminary data.</text>
</comment>
<gene>
    <name evidence="1" type="ORF">AK812_SmicGene39019</name>
</gene>
<keyword evidence="2" id="KW-1185">Reference proteome</keyword>